<evidence type="ECO:0000259" key="3">
    <source>
        <dbReference type="Pfam" id="PF24035"/>
    </source>
</evidence>
<dbReference type="eggNOG" id="arCOG03828">
    <property type="taxonomic scope" value="Archaea"/>
</dbReference>
<evidence type="ECO:0000256" key="2">
    <source>
        <dbReference type="SAM" id="Phobius"/>
    </source>
</evidence>
<dbReference type="InterPro" id="IPR055768">
    <property type="entry name" value="DUF7344"/>
</dbReference>
<accession>M0LFP6</accession>
<name>M0LFP6_9EURY</name>
<keyword evidence="2" id="KW-0472">Membrane</keyword>
<evidence type="ECO:0000256" key="1">
    <source>
        <dbReference type="SAM" id="MobiDB-lite"/>
    </source>
</evidence>
<dbReference type="EMBL" id="AOMA01000146">
    <property type="protein sequence ID" value="EMA32371.1"/>
    <property type="molecule type" value="Genomic_DNA"/>
</dbReference>
<keyword evidence="2" id="KW-1133">Transmembrane helix</keyword>
<proteinExistence type="predicted"/>
<dbReference type="AlphaFoldDB" id="M0LFP6"/>
<protein>
    <recommendedName>
        <fullName evidence="3">DUF7344 domain-containing protein</fullName>
    </recommendedName>
</protein>
<keyword evidence="2" id="KW-0812">Transmembrane</keyword>
<feature type="region of interest" description="Disordered" evidence="1">
    <location>
        <begin position="1"/>
        <end position="23"/>
    </location>
</feature>
<keyword evidence="5" id="KW-1185">Reference proteome</keyword>
<evidence type="ECO:0000313" key="5">
    <source>
        <dbReference type="Proteomes" id="UP000011607"/>
    </source>
</evidence>
<gene>
    <name evidence="4" type="ORF">C446_14704</name>
</gene>
<dbReference type="PATRIC" id="fig|1227454.3.peg.3016"/>
<evidence type="ECO:0000313" key="4">
    <source>
        <dbReference type="EMBL" id="EMA32371.1"/>
    </source>
</evidence>
<reference evidence="4 5" key="1">
    <citation type="journal article" date="2014" name="PLoS Genet.">
        <title>Phylogenetically driven sequencing of extremely halophilic archaea reveals strategies for static and dynamic osmo-response.</title>
        <authorList>
            <person name="Becker E.A."/>
            <person name="Seitzer P.M."/>
            <person name="Tritt A."/>
            <person name="Larsen D."/>
            <person name="Krusor M."/>
            <person name="Yao A.I."/>
            <person name="Wu D."/>
            <person name="Madern D."/>
            <person name="Eisen J.A."/>
            <person name="Darling A.E."/>
            <person name="Facciotti M.T."/>
        </authorList>
    </citation>
    <scope>NUCLEOTIDE SEQUENCE [LARGE SCALE GENOMIC DNA]</scope>
    <source>
        <strain evidence="4 5">JCM 10879</strain>
    </source>
</reference>
<dbReference type="Proteomes" id="UP000011607">
    <property type="component" value="Unassembled WGS sequence"/>
</dbReference>
<feature type="transmembrane region" description="Helical" evidence="2">
    <location>
        <begin position="163"/>
        <end position="183"/>
    </location>
</feature>
<organism evidence="4 5">
    <name type="scientific">Halobiforma nitratireducens JCM 10879</name>
    <dbReference type="NCBI Taxonomy" id="1227454"/>
    <lineage>
        <taxon>Archaea</taxon>
        <taxon>Methanobacteriati</taxon>
        <taxon>Methanobacteriota</taxon>
        <taxon>Stenosarchaea group</taxon>
        <taxon>Halobacteria</taxon>
        <taxon>Halobacteriales</taxon>
        <taxon>Natrialbaceae</taxon>
        <taxon>Halobiforma</taxon>
    </lineage>
</organism>
<sequence length="208" mass="22733">MADTDTVGPADAEGSPATEPTDEALTEDELFEILSNRRRRHVLHELMREGDAIDIGTLSEEIAASEDGLELHEVSSSDRKRVYTALHQSHLPKMDEAGVIEFNRDRGTVEPTAALEDVEIYMDVVRGHEIPWSDYYLGLTALAAVLLAVSVVGPGPLAALSPYQWGAFVLVSFGVSAVAHRYYARRNRLGITDGPPDVALEYRDDDGA</sequence>
<comment type="caution">
    <text evidence="4">The sequence shown here is derived from an EMBL/GenBank/DDBJ whole genome shotgun (WGS) entry which is preliminary data.</text>
</comment>
<dbReference type="Pfam" id="PF24035">
    <property type="entry name" value="DUF7344"/>
    <property type="match status" value="1"/>
</dbReference>
<feature type="domain" description="DUF7344" evidence="3">
    <location>
        <begin position="31"/>
        <end position="110"/>
    </location>
</feature>
<feature type="transmembrane region" description="Helical" evidence="2">
    <location>
        <begin position="135"/>
        <end position="157"/>
    </location>
</feature>